<dbReference type="PANTHER" id="PTHR46796:SF7">
    <property type="entry name" value="ARAC FAMILY TRANSCRIPTIONAL REGULATOR"/>
    <property type="match status" value="1"/>
</dbReference>
<keyword evidence="1" id="KW-0805">Transcription regulation</keyword>
<dbReference type="PANTHER" id="PTHR46796">
    <property type="entry name" value="HTH-TYPE TRANSCRIPTIONAL ACTIVATOR RHAS-RELATED"/>
    <property type="match status" value="1"/>
</dbReference>
<comment type="caution">
    <text evidence="5">The sequence shown here is derived from an EMBL/GenBank/DDBJ whole genome shotgun (WGS) entry which is preliminary data.</text>
</comment>
<dbReference type="GO" id="GO:0043565">
    <property type="term" value="F:sequence-specific DNA binding"/>
    <property type="evidence" value="ECO:0007669"/>
    <property type="project" value="InterPro"/>
</dbReference>
<dbReference type="Pfam" id="PF02311">
    <property type="entry name" value="AraC_binding"/>
    <property type="match status" value="1"/>
</dbReference>
<keyword evidence="6" id="KW-1185">Reference proteome</keyword>
<dbReference type="InterPro" id="IPR009057">
    <property type="entry name" value="Homeodomain-like_sf"/>
</dbReference>
<dbReference type="EMBL" id="JACYFG010000040">
    <property type="protein sequence ID" value="MBD5781131.1"/>
    <property type="molecule type" value="Genomic_DNA"/>
</dbReference>
<gene>
    <name evidence="5" type="ORF">IEN85_16650</name>
</gene>
<name>A0A927FC94_9BACT</name>
<dbReference type="PROSITE" id="PS00041">
    <property type="entry name" value="HTH_ARAC_FAMILY_1"/>
    <property type="match status" value="1"/>
</dbReference>
<dbReference type="GO" id="GO:0003700">
    <property type="term" value="F:DNA-binding transcription factor activity"/>
    <property type="evidence" value="ECO:0007669"/>
    <property type="project" value="InterPro"/>
</dbReference>
<accession>A0A927FC94</accession>
<evidence type="ECO:0000256" key="1">
    <source>
        <dbReference type="ARBA" id="ARBA00023015"/>
    </source>
</evidence>
<sequence length="271" mass="31234">MWEDVFARVDGGADETRHDTSYYWDNSKRSESNRINLQRTLSGEGFFENETGRYSLPVGTLIAFTQRENSRYGYPATASRPYRLRYLSIDPSATATPLFNRIRRDFGSVLSMPEGTESCTLFDDLFHRFHARNFLDRYHESELVTRLLTAIYRQQVSDTQHSDPVEYGYHLLRNRFTSPITLKEVAATCGISREHFIRSFSQRYQQAPGAVLRQLRLQHARGLLETTHLTLERIARASGFSSSNVFCRAFRQAFGTTPSKHREAANLSAKR</sequence>
<dbReference type="SMART" id="SM00342">
    <property type="entry name" value="HTH_ARAC"/>
    <property type="match status" value="1"/>
</dbReference>
<evidence type="ECO:0000313" key="6">
    <source>
        <dbReference type="Proteomes" id="UP000622317"/>
    </source>
</evidence>
<keyword evidence="2" id="KW-0238">DNA-binding</keyword>
<reference evidence="5" key="1">
    <citation type="submission" date="2020-09" db="EMBL/GenBank/DDBJ databases">
        <title>Pelagicoccus enzymogenes sp. nov. with an EPS production, isolated from marine sediment.</title>
        <authorList>
            <person name="Feng X."/>
        </authorList>
    </citation>
    <scope>NUCLEOTIDE SEQUENCE</scope>
    <source>
        <strain evidence="5">NFK12</strain>
    </source>
</reference>
<dbReference type="InterPro" id="IPR050204">
    <property type="entry name" value="AraC_XylS_family_regulators"/>
</dbReference>
<feature type="domain" description="HTH araC/xylS-type" evidence="4">
    <location>
        <begin position="166"/>
        <end position="264"/>
    </location>
</feature>
<dbReference type="Gene3D" id="1.10.10.60">
    <property type="entry name" value="Homeodomain-like"/>
    <property type="match status" value="2"/>
</dbReference>
<evidence type="ECO:0000313" key="5">
    <source>
        <dbReference type="EMBL" id="MBD5781131.1"/>
    </source>
</evidence>
<dbReference type="AlphaFoldDB" id="A0A927FC94"/>
<dbReference type="InterPro" id="IPR018062">
    <property type="entry name" value="HTH_AraC-typ_CS"/>
</dbReference>
<dbReference type="PRINTS" id="PR00032">
    <property type="entry name" value="HTHARAC"/>
</dbReference>
<dbReference type="PROSITE" id="PS01124">
    <property type="entry name" value="HTH_ARAC_FAMILY_2"/>
    <property type="match status" value="1"/>
</dbReference>
<evidence type="ECO:0000259" key="4">
    <source>
        <dbReference type="PROSITE" id="PS01124"/>
    </source>
</evidence>
<evidence type="ECO:0000256" key="3">
    <source>
        <dbReference type="ARBA" id="ARBA00023163"/>
    </source>
</evidence>
<dbReference type="Proteomes" id="UP000622317">
    <property type="component" value="Unassembled WGS sequence"/>
</dbReference>
<proteinExistence type="predicted"/>
<protein>
    <submittedName>
        <fullName evidence="5">AraC family transcriptional regulator</fullName>
    </submittedName>
</protein>
<organism evidence="5 6">
    <name type="scientific">Pelagicoccus enzymogenes</name>
    <dbReference type="NCBI Taxonomy" id="2773457"/>
    <lineage>
        <taxon>Bacteria</taxon>
        <taxon>Pseudomonadati</taxon>
        <taxon>Verrucomicrobiota</taxon>
        <taxon>Opitutia</taxon>
        <taxon>Puniceicoccales</taxon>
        <taxon>Pelagicoccaceae</taxon>
        <taxon>Pelagicoccus</taxon>
    </lineage>
</organism>
<keyword evidence="3" id="KW-0804">Transcription</keyword>
<dbReference type="Pfam" id="PF12833">
    <property type="entry name" value="HTH_18"/>
    <property type="match status" value="1"/>
</dbReference>
<dbReference type="InterPro" id="IPR003313">
    <property type="entry name" value="AraC-bd"/>
</dbReference>
<evidence type="ECO:0000256" key="2">
    <source>
        <dbReference type="ARBA" id="ARBA00023125"/>
    </source>
</evidence>
<dbReference type="SUPFAM" id="SSF46689">
    <property type="entry name" value="Homeodomain-like"/>
    <property type="match status" value="2"/>
</dbReference>
<dbReference type="InterPro" id="IPR020449">
    <property type="entry name" value="Tscrpt_reg_AraC-type_HTH"/>
</dbReference>
<dbReference type="InterPro" id="IPR018060">
    <property type="entry name" value="HTH_AraC"/>
</dbReference>